<dbReference type="GeneID" id="20314927"/>
<name>A0A075A560_OPIVI</name>
<dbReference type="EMBL" id="KL596625">
    <property type="protein sequence ID" value="KER33432.1"/>
    <property type="molecule type" value="Genomic_DNA"/>
</dbReference>
<protein>
    <submittedName>
        <fullName evidence="2">Uncharacterized protein</fullName>
    </submittedName>
</protein>
<feature type="compositionally biased region" description="Acidic residues" evidence="1">
    <location>
        <begin position="214"/>
        <end position="230"/>
    </location>
</feature>
<reference evidence="2 3" key="1">
    <citation type="submission" date="2013-11" db="EMBL/GenBank/DDBJ databases">
        <title>Opisthorchis viverrini - life in the bile duct.</title>
        <authorList>
            <person name="Young N.D."/>
            <person name="Nagarajan N."/>
            <person name="Lin S.J."/>
            <person name="Korhonen P.K."/>
            <person name="Jex A.R."/>
            <person name="Hall R.S."/>
            <person name="Safavi-Hemami H."/>
            <person name="Kaewkong W."/>
            <person name="Bertrand D."/>
            <person name="Gao S."/>
            <person name="Seet Q."/>
            <person name="Wongkham S."/>
            <person name="Teh B.T."/>
            <person name="Wongkham C."/>
            <person name="Intapan P.M."/>
            <person name="Maleewong W."/>
            <person name="Yang X."/>
            <person name="Hu M."/>
            <person name="Wang Z."/>
            <person name="Hofmann A."/>
            <person name="Sternberg P.W."/>
            <person name="Tan P."/>
            <person name="Wang J."/>
            <person name="Gasser R.B."/>
        </authorList>
    </citation>
    <scope>NUCLEOTIDE SEQUENCE [LARGE SCALE GENOMIC DNA]</scope>
</reference>
<dbReference type="CTD" id="20314927"/>
<dbReference type="STRING" id="6198.A0A075A560"/>
<feature type="compositionally biased region" description="Polar residues" evidence="1">
    <location>
        <begin position="246"/>
        <end position="257"/>
    </location>
</feature>
<sequence>MVLGLCPSDPRTLTIFRLNRFNGLPTTVADGLGCCGLNGSSIWYARQKLEALGLITSQPYISKFQSQPMATGLLLHHWRYYRHFPFPNATLIKKVLQLLQGSPKKAHTSPYLRNEVGLTYKSFRRLLHFASRQGFVTTSDSTMKEACAFFKNKDPESIATEDLQMFAQENAIPRCGPQAPLVIVHLKNSANIEAWFSSFGAVKGIPPGARSEGESEEEEEAVEEVVDTESGDVASSVAPTGLGPSSEGNSSFHNLTPSGVAELQSDSKSSSLVPTLRACEKTLAMAPSVNGEESLMVQFARLMLPQEITMASLLKLTRLNYFFSRRLLRAFDNLCAVRTTKRSLRATINTTSKVRKTLHNFQCLSLDRKWRVQ</sequence>
<proteinExistence type="predicted"/>
<dbReference type="KEGG" id="ovi:T265_00739"/>
<dbReference type="Proteomes" id="UP000054324">
    <property type="component" value="Unassembled WGS sequence"/>
</dbReference>
<dbReference type="OrthoDB" id="68020at2759"/>
<keyword evidence="3" id="KW-1185">Reference proteome</keyword>
<evidence type="ECO:0000256" key="1">
    <source>
        <dbReference type="SAM" id="MobiDB-lite"/>
    </source>
</evidence>
<dbReference type="AlphaFoldDB" id="A0A075A560"/>
<evidence type="ECO:0000313" key="2">
    <source>
        <dbReference type="EMBL" id="KER33432.1"/>
    </source>
</evidence>
<gene>
    <name evidence="2" type="ORF">T265_00739</name>
</gene>
<accession>A0A075A560</accession>
<organism evidence="2 3">
    <name type="scientific">Opisthorchis viverrini</name>
    <name type="common">Southeast Asian liver fluke</name>
    <dbReference type="NCBI Taxonomy" id="6198"/>
    <lineage>
        <taxon>Eukaryota</taxon>
        <taxon>Metazoa</taxon>
        <taxon>Spiralia</taxon>
        <taxon>Lophotrochozoa</taxon>
        <taxon>Platyhelminthes</taxon>
        <taxon>Trematoda</taxon>
        <taxon>Digenea</taxon>
        <taxon>Opisthorchiida</taxon>
        <taxon>Opisthorchiata</taxon>
        <taxon>Opisthorchiidae</taxon>
        <taxon>Opisthorchis</taxon>
    </lineage>
</organism>
<feature type="region of interest" description="Disordered" evidence="1">
    <location>
        <begin position="206"/>
        <end position="266"/>
    </location>
</feature>
<dbReference type="RefSeq" id="XP_009162852.1">
    <property type="nucleotide sequence ID" value="XM_009164588.1"/>
</dbReference>
<evidence type="ECO:0000313" key="3">
    <source>
        <dbReference type="Proteomes" id="UP000054324"/>
    </source>
</evidence>